<evidence type="ECO:0000313" key="1">
    <source>
        <dbReference type="EMBL" id="MBI0554319.1"/>
    </source>
</evidence>
<evidence type="ECO:0000313" key="2">
    <source>
        <dbReference type="EMBL" id="RKO73830.1"/>
    </source>
</evidence>
<organism evidence="2 3">
    <name type="scientific">Pectobacterium parmentieri</name>
    <dbReference type="NCBI Taxonomy" id="1905730"/>
    <lineage>
        <taxon>Bacteria</taxon>
        <taxon>Pseudomonadati</taxon>
        <taxon>Pseudomonadota</taxon>
        <taxon>Gammaproteobacteria</taxon>
        <taxon>Enterobacterales</taxon>
        <taxon>Pectobacteriaceae</taxon>
        <taxon>Pectobacterium</taxon>
    </lineage>
</organism>
<reference evidence="4" key="2">
    <citation type="submission" date="2023-07" db="EMBL/GenBank/DDBJ databases">
        <title>Identification of Pectobacterium versatile causing blackleg of potato from New York State with a whole genome sequencing approach.</title>
        <authorList>
            <person name="Ma X."/>
            <person name="Swingle B."/>
        </authorList>
    </citation>
    <scope>NUCLEOTIDE SEQUENCE [LARGE SCALE GENOMIC DNA]</scope>
    <source>
        <strain evidence="4">NY1588A</strain>
    </source>
</reference>
<protein>
    <submittedName>
        <fullName evidence="2">Uncharacterized protein</fullName>
    </submittedName>
</protein>
<keyword evidence="4" id="KW-1185">Reference proteome</keyword>
<comment type="caution">
    <text evidence="2">The sequence shown here is derived from an EMBL/GenBank/DDBJ whole genome shotgun (WGS) entry which is preliminary data.</text>
</comment>
<name>A0A8B3F0Q1_PECPM</name>
<evidence type="ECO:0000313" key="3">
    <source>
        <dbReference type="Proteomes" id="UP000269665"/>
    </source>
</evidence>
<reference evidence="1" key="3">
    <citation type="submission" date="2024-05" db="EMBL/GenBank/DDBJ databases">
        <title>Identification of Pectobacterium versatile causing blackleg of potato from New York State with a whole genome sequencing approach.</title>
        <authorList>
            <person name="Ma X."/>
            <person name="Swingle B."/>
        </authorList>
    </citation>
    <scope>NUCLEOTIDE SEQUENCE</scope>
    <source>
        <strain evidence="1">NY1588A</strain>
    </source>
</reference>
<gene>
    <name evidence="2" type="ORF">C5E00_21440</name>
    <name evidence="1" type="ORF">F6Q06_07400</name>
</gene>
<dbReference type="EMBL" id="WABS01000011">
    <property type="protein sequence ID" value="MBI0554319.1"/>
    <property type="molecule type" value="Genomic_DNA"/>
</dbReference>
<dbReference type="EMBL" id="PSZG01000002">
    <property type="protein sequence ID" value="RKO73830.1"/>
    <property type="molecule type" value="Genomic_DNA"/>
</dbReference>
<sequence>MVFLLIVFYIITLRRLVAPCARAGNRRMTGKKKLGQKRVSLLTSAQVSPASGGNVLAEHYTTLNLCGNVPVWLCDSDHGITT</sequence>
<dbReference type="Proteomes" id="UP000269665">
    <property type="component" value="Unassembled WGS sequence"/>
</dbReference>
<accession>A0A8B3F0Q1</accession>
<dbReference type="OrthoDB" id="6422691at2"/>
<dbReference type="AlphaFoldDB" id="A0A8B3F0Q1"/>
<proteinExistence type="predicted"/>
<reference evidence="2 3" key="1">
    <citation type="journal article" date="2018" name="BMC Genomics">
        <title>High genomic variability in the plant pathogenic bacterium Pectobacterium parmentieri deciphered from de novo assembled complete genomes.</title>
        <authorList>
            <person name="Zoledowska S."/>
            <person name="Motyka-Pomagruk A."/>
            <person name="Sledz W."/>
            <person name="Mengoni A."/>
            <person name="Lojkowska E."/>
        </authorList>
    </citation>
    <scope>NUCLEOTIDE SEQUENCE [LARGE SCALE GENOMIC DNA]</scope>
    <source>
        <strain evidence="2 3">IFB5626</strain>
    </source>
</reference>
<evidence type="ECO:0000313" key="4">
    <source>
        <dbReference type="Proteomes" id="UP001194579"/>
    </source>
</evidence>
<dbReference type="KEGG" id="ppar:A8F97_15105"/>
<dbReference type="Proteomes" id="UP001194579">
    <property type="component" value="Unassembled WGS sequence"/>
</dbReference>